<comment type="caution">
    <text evidence="3">The sequence shown here is derived from an EMBL/GenBank/DDBJ whole genome shotgun (WGS) entry which is preliminary data.</text>
</comment>
<dbReference type="InterPro" id="IPR017499">
    <property type="entry name" value="Thf1"/>
</dbReference>
<sequence>MAAVTSLSFSALGQSSERKVPVPTTRSFASAFEAFRFRANFYAVGVRSSSSSSRMVVQCMSSVTDVPTVSETKMNFLKNYKRPIPSIYNTLLQELMVQQHLMRYKRTYRYDAVFALGFVTVYDQLMDGYPSDEDRDIIFQVYIKALRRIRSNTDAQMLEEWARSQTASSLVEFSSKEGEVEGILKDIAERAGGKGSFSYSRFFAIGLFRLLELANATEPTILEKVGSLMPYIELYLLTAVFSQLSSQLCSSKFEKLCAAFNISKRSVDRDLDVYRNLLTKLVQAKELLKEYVDREKKKREERVESQKANEAITKCLGEYEYTGQ</sequence>
<evidence type="ECO:0000313" key="4">
    <source>
        <dbReference type="Proteomes" id="UP000288805"/>
    </source>
</evidence>
<proteinExistence type="predicted"/>
<evidence type="ECO:0000256" key="2">
    <source>
        <dbReference type="SAM" id="Coils"/>
    </source>
</evidence>
<reference evidence="3 4" key="1">
    <citation type="journal article" date="2018" name="PLoS Genet.">
        <title>Population sequencing reveals clonal diversity and ancestral inbreeding in the grapevine cultivar Chardonnay.</title>
        <authorList>
            <person name="Roach M.J."/>
            <person name="Johnson D.L."/>
            <person name="Bohlmann J."/>
            <person name="van Vuuren H.J."/>
            <person name="Jones S.J."/>
            <person name="Pretorius I.S."/>
            <person name="Schmidt S.A."/>
            <person name="Borneman A.R."/>
        </authorList>
    </citation>
    <scope>NUCLEOTIDE SEQUENCE [LARGE SCALE GENOMIC DNA]</scope>
    <source>
        <strain evidence="4">cv. Chardonnay</strain>
        <tissue evidence="3">Leaf</tissue>
    </source>
</reference>
<accession>A0A438IE81</accession>
<name>A0A438IE81_VITVI</name>
<evidence type="ECO:0000256" key="1">
    <source>
        <dbReference type="ARBA" id="ARBA00023054"/>
    </source>
</evidence>
<dbReference type="Pfam" id="PF11264">
    <property type="entry name" value="ThylakoidFormat"/>
    <property type="match status" value="2"/>
</dbReference>
<dbReference type="AlphaFoldDB" id="A0A438IE81"/>
<keyword evidence="1 2" id="KW-0175">Coiled coil</keyword>
<gene>
    <name evidence="3" type="primary">THF1_0</name>
    <name evidence="3" type="ORF">CK203_025522</name>
</gene>
<dbReference type="GO" id="GO:0010207">
    <property type="term" value="P:photosystem II assembly"/>
    <property type="evidence" value="ECO:0007669"/>
    <property type="project" value="InterPro"/>
</dbReference>
<dbReference type="PANTHER" id="PTHR34793:SF1">
    <property type="entry name" value="PROTEIN THYLAKOID FORMATION 1, CHLOROPLASTIC"/>
    <property type="match status" value="1"/>
</dbReference>
<protein>
    <submittedName>
        <fullName evidence="3">Protein thylakoid formation 1, chloroplastic</fullName>
    </submittedName>
</protein>
<organism evidence="3 4">
    <name type="scientific">Vitis vinifera</name>
    <name type="common">Grape</name>
    <dbReference type="NCBI Taxonomy" id="29760"/>
    <lineage>
        <taxon>Eukaryota</taxon>
        <taxon>Viridiplantae</taxon>
        <taxon>Streptophyta</taxon>
        <taxon>Embryophyta</taxon>
        <taxon>Tracheophyta</taxon>
        <taxon>Spermatophyta</taxon>
        <taxon>Magnoliopsida</taxon>
        <taxon>eudicotyledons</taxon>
        <taxon>Gunneridae</taxon>
        <taxon>Pentapetalae</taxon>
        <taxon>rosids</taxon>
        <taxon>Vitales</taxon>
        <taxon>Vitaceae</taxon>
        <taxon>Viteae</taxon>
        <taxon>Vitis</taxon>
    </lineage>
</organism>
<dbReference type="Proteomes" id="UP000288805">
    <property type="component" value="Unassembled WGS sequence"/>
</dbReference>
<dbReference type="EMBL" id="QGNW01000116">
    <property type="protein sequence ID" value="RVW95056.1"/>
    <property type="molecule type" value="Genomic_DNA"/>
</dbReference>
<evidence type="ECO:0000313" key="3">
    <source>
        <dbReference type="EMBL" id="RVW95056.1"/>
    </source>
</evidence>
<dbReference type="PANTHER" id="PTHR34793">
    <property type="entry name" value="PROTEIN THYLAKOID FORMATION 1, CHLOROPLASTIC"/>
    <property type="match status" value="1"/>
</dbReference>
<feature type="coiled-coil region" evidence="2">
    <location>
        <begin position="274"/>
        <end position="301"/>
    </location>
</feature>